<evidence type="ECO:0000259" key="11">
    <source>
        <dbReference type="Pfam" id="PF23358"/>
    </source>
</evidence>
<dbReference type="InterPro" id="IPR005013">
    <property type="entry name" value="DDOST_48_kDa_subunit"/>
</dbReference>
<evidence type="ECO:0000256" key="5">
    <source>
        <dbReference type="ARBA" id="ARBA00022824"/>
    </source>
</evidence>
<dbReference type="InterPro" id="IPR055457">
    <property type="entry name" value="OST48_N"/>
</dbReference>
<name>A0A7J7IJN0_9RHOD</name>
<dbReference type="PANTHER" id="PTHR10830:SF0">
    <property type="entry name" value="DOLICHYL-DIPHOSPHOOLIGOSACCHARIDE--PROTEIN GLYCOSYLTRANSFERASE 48 KDA SUBUNIT"/>
    <property type="match status" value="1"/>
</dbReference>
<dbReference type="AlphaFoldDB" id="A0A7J7IJN0"/>
<evidence type="ECO:0000256" key="9">
    <source>
        <dbReference type="SAM" id="MobiDB-lite"/>
    </source>
</evidence>
<feature type="region of interest" description="Disordered" evidence="9">
    <location>
        <begin position="486"/>
        <end position="515"/>
    </location>
</feature>
<evidence type="ECO:0000256" key="8">
    <source>
        <dbReference type="RuleBase" id="RU361142"/>
    </source>
</evidence>
<dbReference type="PANTHER" id="PTHR10830">
    <property type="entry name" value="DOLICHYL-DIPHOSPHOOLIGOSACCHARIDE--PROTEIN GLYCOSYLTRANSFERASE 48 KDA SUBUNIT"/>
    <property type="match status" value="1"/>
</dbReference>
<accession>A0A7J7IJN0</accession>
<keyword evidence="6 8" id="KW-1133">Transmembrane helix</keyword>
<feature type="domain" description="OST48 middle" evidence="11">
    <location>
        <begin position="334"/>
        <end position="471"/>
    </location>
</feature>
<dbReference type="Proteomes" id="UP000530660">
    <property type="component" value="Unassembled WGS sequence"/>
</dbReference>
<comment type="similarity">
    <text evidence="3 8">Belongs to the DDOST 48 kDa subunit family.</text>
</comment>
<gene>
    <name evidence="12" type="ORF">F1559_003350</name>
</gene>
<keyword evidence="13" id="KW-1185">Reference proteome</keyword>
<evidence type="ECO:0000256" key="6">
    <source>
        <dbReference type="ARBA" id="ARBA00022989"/>
    </source>
</evidence>
<keyword evidence="7 8" id="KW-0472">Membrane</keyword>
<evidence type="ECO:0000259" key="10">
    <source>
        <dbReference type="Pfam" id="PF03345"/>
    </source>
</evidence>
<keyword evidence="8" id="KW-0732">Signal</keyword>
<dbReference type="Pfam" id="PF23358">
    <property type="entry name" value="OST48_MD"/>
    <property type="match status" value="1"/>
</dbReference>
<comment type="caution">
    <text evidence="12">The sequence shown here is derived from an EMBL/GenBank/DDBJ whole genome shotgun (WGS) entry which is preliminary data.</text>
</comment>
<evidence type="ECO:0000256" key="2">
    <source>
        <dbReference type="ARBA" id="ARBA00004922"/>
    </source>
</evidence>
<dbReference type="UniPathway" id="UPA00378"/>
<feature type="compositionally biased region" description="Basic and acidic residues" evidence="9">
    <location>
        <begin position="503"/>
        <end position="515"/>
    </location>
</feature>
<reference evidence="12 13" key="1">
    <citation type="journal article" date="2020" name="J. Phycol.">
        <title>Comparative genome analysis reveals Cyanidiococcus gen. nov., a new extremophilic red algal genus sister to Cyanidioschyzon (Cyanidioschyzonaceae, Rhodophyta).</title>
        <authorList>
            <person name="Liu S.-L."/>
            <person name="Chiang Y.-R."/>
            <person name="Yoon H.S."/>
            <person name="Fu H.-Y."/>
        </authorList>
    </citation>
    <scope>NUCLEOTIDE SEQUENCE [LARGE SCALE GENOMIC DNA]</scope>
    <source>
        <strain evidence="12 13">THAL066</strain>
    </source>
</reference>
<feature type="domain" description="OST48 N-terminal" evidence="10">
    <location>
        <begin position="58"/>
        <end position="313"/>
    </location>
</feature>
<keyword evidence="4 8" id="KW-0812">Transmembrane</keyword>
<evidence type="ECO:0000256" key="3">
    <source>
        <dbReference type="ARBA" id="ARBA00008743"/>
    </source>
</evidence>
<dbReference type="OrthoDB" id="29105at2759"/>
<comment type="function">
    <text evidence="8">Subunit of the oligosaccharyl transferase (OST) complex that catalyzes the initial transfer of a defined glycan (Glc(3)Man(9)GlcNAc(2) in eukaryotes) from the lipid carrier dolichol-pyrophosphate to an asparagine residue within an Asn-X-Ser/Thr consensus motif in nascent polypeptide chains, the first step in protein N-glycosylation. N-glycosylation occurs cotranslationally and the complex associates with the Sec61 complex at the channel-forming translocon complex that mediates protein translocation across the endoplasmic reticulum (ER).</text>
</comment>
<dbReference type="Pfam" id="PF03345">
    <property type="entry name" value="OST48_N"/>
    <property type="match status" value="1"/>
</dbReference>
<feature type="signal peptide" evidence="8">
    <location>
        <begin position="1"/>
        <end position="26"/>
    </location>
</feature>
<evidence type="ECO:0000313" key="12">
    <source>
        <dbReference type="EMBL" id="KAF6002501.1"/>
    </source>
</evidence>
<organism evidence="12 13">
    <name type="scientific">Cyanidiococcus yangmingshanensis</name>
    <dbReference type="NCBI Taxonomy" id="2690220"/>
    <lineage>
        <taxon>Eukaryota</taxon>
        <taxon>Rhodophyta</taxon>
        <taxon>Bangiophyceae</taxon>
        <taxon>Cyanidiales</taxon>
        <taxon>Cyanidiaceae</taxon>
        <taxon>Cyanidiococcus</taxon>
    </lineage>
</organism>
<feature type="chain" id="PRO_5029935173" description="Dolichyl-diphosphooligosaccharide--protein glycosyltransferase 48 kDa subunit" evidence="8">
    <location>
        <begin position="27"/>
        <end position="515"/>
    </location>
</feature>
<sequence length="515" mass="57570">MPHRHLILFVSVLVLILTLWRACVLAQAPVLCGGRPIAGGGTLSRHVSRRQTPPVGRRLLVIVDEDTSSYSTVFSVLRGKGYDLTISGAQNRSVELWNPARTHYLHDAVLLLAPTIAEFGAGVTAQALLDFIDANHTLIVTASSSAGSLVRALADGIGLELDEKGTAILDHVRALHTASDESAAVSSTFSVEPKPCPLHEGVRTAPYWAQRMPEQPLVFARALGATISPKQDLLRPVLCAPATSYSYEAGEMIDVDEDAAPFAIGTEAVLVAALHGRYGGRVLFIASTEALDDRFMTNDHGNRAFFTELMTWALGERGILQVTRTEHWKVQTNAGREPSNRYRIGDRLHLELCIQEWDGRVHEQQWRPWLAGDDLQVEWVMLDPYVRARMQRTEENGCYAAEFNTPSKHGLFKFRIEHFRDGYTPLLFSQVVPMHPFWHNEYPRLLPRAYPYYAALFTVMFVFWILAYAILWRDITFSRKSTAGSTRMLGRDAKPLASPVKTEPSEKDSGHRKQD</sequence>
<evidence type="ECO:0000256" key="7">
    <source>
        <dbReference type="ARBA" id="ARBA00023136"/>
    </source>
</evidence>
<comment type="subunit">
    <text evidence="8">Component of the oligosaccharyltransferase (OST) complex.</text>
</comment>
<dbReference type="EMBL" id="VWRR01000010">
    <property type="protein sequence ID" value="KAF6002501.1"/>
    <property type="molecule type" value="Genomic_DNA"/>
</dbReference>
<comment type="pathway">
    <text evidence="2 8">Protein modification; protein glycosylation.</text>
</comment>
<dbReference type="InterPro" id="IPR055459">
    <property type="entry name" value="OST48_MD"/>
</dbReference>
<feature type="transmembrane region" description="Helical" evidence="8">
    <location>
        <begin position="450"/>
        <end position="471"/>
    </location>
</feature>
<dbReference type="GO" id="GO:0018279">
    <property type="term" value="P:protein N-linked glycosylation via asparagine"/>
    <property type="evidence" value="ECO:0007669"/>
    <property type="project" value="UniProtKB-UniRule"/>
</dbReference>
<evidence type="ECO:0000256" key="4">
    <source>
        <dbReference type="ARBA" id="ARBA00022692"/>
    </source>
</evidence>
<dbReference type="GO" id="GO:0008250">
    <property type="term" value="C:oligosaccharyltransferase complex"/>
    <property type="evidence" value="ECO:0007669"/>
    <property type="project" value="TreeGrafter"/>
</dbReference>
<keyword evidence="5 8" id="KW-0256">Endoplasmic reticulum</keyword>
<proteinExistence type="inferred from homology"/>
<evidence type="ECO:0000313" key="13">
    <source>
        <dbReference type="Proteomes" id="UP000530660"/>
    </source>
</evidence>
<evidence type="ECO:0000256" key="1">
    <source>
        <dbReference type="ARBA" id="ARBA00004479"/>
    </source>
</evidence>
<protein>
    <recommendedName>
        <fullName evidence="8">Dolichyl-diphosphooligosaccharide--protein glycosyltransferase 48 kDa subunit</fullName>
        <shortName evidence="8">Oligosaccharyl transferase 48 kDa subunit</shortName>
    </recommendedName>
</protein>
<comment type="subcellular location">
    <subcellularLocation>
        <location evidence="8">Endoplasmic reticulum membrane</location>
        <topology evidence="8">Single-pass type I membrane protein</topology>
    </subcellularLocation>
    <subcellularLocation>
        <location evidence="1">Membrane</location>
        <topology evidence="1">Single-pass type I membrane protein</topology>
    </subcellularLocation>
</comment>